<feature type="compositionally biased region" description="Basic and acidic residues" evidence="1">
    <location>
        <begin position="1"/>
        <end position="17"/>
    </location>
</feature>
<dbReference type="AlphaFoldDB" id="A0AAD4MJ03"/>
<keyword evidence="3" id="KW-1185">Reference proteome</keyword>
<protein>
    <submittedName>
        <fullName evidence="2">Uncharacterized protein</fullName>
    </submittedName>
</protein>
<evidence type="ECO:0000256" key="1">
    <source>
        <dbReference type="SAM" id="MobiDB-lite"/>
    </source>
</evidence>
<evidence type="ECO:0000313" key="3">
    <source>
        <dbReference type="Proteomes" id="UP001201812"/>
    </source>
</evidence>
<reference evidence="2" key="1">
    <citation type="submission" date="2022-01" db="EMBL/GenBank/DDBJ databases">
        <title>Genome Sequence Resource for Two Populations of Ditylenchus destructor, the Migratory Endoparasitic Phytonematode.</title>
        <authorList>
            <person name="Zhang H."/>
            <person name="Lin R."/>
            <person name="Xie B."/>
        </authorList>
    </citation>
    <scope>NUCLEOTIDE SEQUENCE</scope>
    <source>
        <strain evidence="2">BazhouSP</strain>
    </source>
</reference>
<feature type="region of interest" description="Disordered" evidence="1">
    <location>
        <begin position="1"/>
        <end position="21"/>
    </location>
</feature>
<dbReference type="Proteomes" id="UP001201812">
    <property type="component" value="Unassembled WGS sequence"/>
</dbReference>
<dbReference type="EMBL" id="JAKKPZ010000917">
    <property type="protein sequence ID" value="KAI1691504.1"/>
    <property type="molecule type" value="Genomic_DNA"/>
</dbReference>
<accession>A0AAD4MJ03</accession>
<organism evidence="2 3">
    <name type="scientific">Ditylenchus destructor</name>
    <dbReference type="NCBI Taxonomy" id="166010"/>
    <lineage>
        <taxon>Eukaryota</taxon>
        <taxon>Metazoa</taxon>
        <taxon>Ecdysozoa</taxon>
        <taxon>Nematoda</taxon>
        <taxon>Chromadorea</taxon>
        <taxon>Rhabditida</taxon>
        <taxon>Tylenchina</taxon>
        <taxon>Tylenchomorpha</taxon>
        <taxon>Sphaerularioidea</taxon>
        <taxon>Anguinidae</taxon>
        <taxon>Anguininae</taxon>
        <taxon>Ditylenchus</taxon>
    </lineage>
</organism>
<gene>
    <name evidence="2" type="ORF">DdX_21844</name>
</gene>
<name>A0AAD4MJ03_9BILA</name>
<evidence type="ECO:0000313" key="2">
    <source>
        <dbReference type="EMBL" id="KAI1691504.1"/>
    </source>
</evidence>
<sequence length="73" mass="8334">MLRGHEKNTGAEEKETAHPPVTVIRSQQQVLQKHFKDLMSNQTEVELNVVSVHSECFFPSVYQVKVTVRKGID</sequence>
<proteinExistence type="predicted"/>
<comment type="caution">
    <text evidence="2">The sequence shown here is derived from an EMBL/GenBank/DDBJ whole genome shotgun (WGS) entry which is preliminary data.</text>
</comment>